<reference evidence="8" key="1">
    <citation type="submission" date="2020-12" db="EMBL/GenBank/DDBJ databases">
        <title>Bacterial taxonomy.</title>
        <authorList>
            <person name="Pan X."/>
        </authorList>
    </citation>
    <scope>NUCLEOTIDE SEQUENCE</scope>
    <source>
        <strain evidence="8">B2012</strain>
    </source>
</reference>
<keyword evidence="2 5" id="KW-0378">Hydrolase</keyword>
<feature type="short sequence motif" description="GXGXXG" evidence="5">
    <location>
        <begin position="324"/>
        <end position="329"/>
    </location>
</feature>
<dbReference type="InterPro" id="IPR018490">
    <property type="entry name" value="cNMP-bd_dom_sf"/>
</dbReference>
<accession>A0A934MNN9</accession>
<evidence type="ECO:0000259" key="6">
    <source>
        <dbReference type="PROSITE" id="PS50042"/>
    </source>
</evidence>
<evidence type="ECO:0000256" key="1">
    <source>
        <dbReference type="ARBA" id="ARBA00006636"/>
    </source>
</evidence>
<dbReference type="CDD" id="cd00038">
    <property type="entry name" value="CAP_ED"/>
    <property type="match status" value="1"/>
</dbReference>
<dbReference type="InterPro" id="IPR018488">
    <property type="entry name" value="cNMP-bd_CS"/>
</dbReference>
<feature type="active site" description="Nucleophile" evidence="5">
    <location>
        <position position="353"/>
    </location>
</feature>
<dbReference type="InterPro" id="IPR050301">
    <property type="entry name" value="NTE"/>
</dbReference>
<dbReference type="SUPFAM" id="SSF52151">
    <property type="entry name" value="FabD/lysophospholipase-like"/>
    <property type="match status" value="1"/>
</dbReference>
<protein>
    <submittedName>
        <fullName evidence="8">Patatin-like phospholipase family protein</fullName>
    </submittedName>
</protein>
<dbReference type="InterPro" id="IPR002641">
    <property type="entry name" value="PNPLA_dom"/>
</dbReference>
<feature type="active site" description="Proton acceptor" evidence="5">
    <location>
        <position position="468"/>
    </location>
</feature>
<dbReference type="AlphaFoldDB" id="A0A934MNN9"/>
<proteinExistence type="inferred from homology"/>
<dbReference type="PANTHER" id="PTHR14226:SF29">
    <property type="entry name" value="NEUROPATHY TARGET ESTERASE SWS"/>
    <property type="match status" value="1"/>
</dbReference>
<dbReference type="Gene3D" id="2.60.120.10">
    <property type="entry name" value="Jelly Rolls"/>
    <property type="match status" value="1"/>
</dbReference>
<dbReference type="InterPro" id="IPR016035">
    <property type="entry name" value="Acyl_Trfase/lysoPLipase"/>
</dbReference>
<feature type="short sequence motif" description="DGA/G" evidence="5">
    <location>
        <begin position="468"/>
        <end position="470"/>
    </location>
</feature>
<evidence type="ECO:0000256" key="4">
    <source>
        <dbReference type="ARBA" id="ARBA00023098"/>
    </source>
</evidence>
<feature type="domain" description="Cyclic nucleotide-binding" evidence="6">
    <location>
        <begin position="14"/>
        <end position="131"/>
    </location>
</feature>
<keyword evidence="3 5" id="KW-0442">Lipid degradation</keyword>
<evidence type="ECO:0000259" key="7">
    <source>
        <dbReference type="PROSITE" id="PS51635"/>
    </source>
</evidence>
<dbReference type="RefSeq" id="WP_198884261.1">
    <property type="nucleotide sequence ID" value="NZ_JAEKJA010000026.1"/>
</dbReference>
<evidence type="ECO:0000256" key="5">
    <source>
        <dbReference type="PROSITE-ProRule" id="PRU01161"/>
    </source>
</evidence>
<keyword evidence="9" id="KW-1185">Reference proteome</keyword>
<keyword evidence="4 5" id="KW-0443">Lipid metabolism</keyword>
<name>A0A934MNN9_9HYPH</name>
<feature type="short sequence motif" description="GXSXG" evidence="5">
    <location>
        <begin position="351"/>
        <end position="355"/>
    </location>
</feature>
<evidence type="ECO:0000313" key="9">
    <source>
        <dbReference type="Proteomes" id="UP000609531"/>
    </source>
</evidence>
<evidence type="ECO:0000256" key="2">
    <source>
        <dbReference type="ARBA" id="ARBA00022801"/>
    </source>
</evidence>
<feature type="domain" description="PNPLA" evidence="7">
    <location>
        <begin position="320"/>
        <end position="481"/>
    </location>
</feature>
<dbReference type="InterPro" id="IPR014710">
    <property type="entry name" value="RmlC-like_jellyroll"/>
</dbReference>
<comment type="caution">
    <text evidence="8">The sequence shown here is derived from an EMBL/GenBank/DDBJ whole genome shotgun (WGS) entry which is preliminary data.</text>
</comment>
<dbReference type="EMBL" id="JAEKJA010000026">
    <property type="protein sequence ID" value="MBJ3778364.1"/>
    <property type="molecule type" value="Genomic_DNA"/>
</dbReference>
<comment type="similarity">
    <text evidence="1">Belongs to the NTE family.</text>
</comment>
<dbReference type="InterPro" id="IPR000595">
    <property type="entry name" value="cNMP-bd_dom"/>
</dbReference>
<dbReference type="PROSITE" id="PS51635">
    <property type="entry name" value="PNPLA"/>
    <property type="match status" value="1"/>
</dbReference>
<dbReference type="Gene3D" id="3.40.1090.10">
    <property type="entry name" value="Cytosolic phospholipase A2 catalytic domain"/>
    <property type="match status" value="2"/>
</dbReference>
<dbReference type="PROSITE" id="PS50042">
    <property type="entry name" value="CNMP_BINDING_3"/>
    <property type="match status" value="1"/>
</dbReference>
<dbReference type="SUPFAM" id="SSF51206">
    <property type="entry name" value="cAMP-binding domain-like"/>
    <property type="match status" value="1"/>
</dbReference>
<dbReference type="GO" id="GO:0016042">
    <property type="term" value="P:lipid catabolic process"/>
    <property type="evidence" value="ECO:0007669"/>
    <property type="project" value="UniProtKB-UniRule"/>
</dbReference>
<sequence>MSLPPDSILSDIGALSALSPAMRGAVAARMERHVLTRGERLITAGEAADALYIVARGRFQVMVDHGRRVIAEIGTGEPVGEIAFFADVRRTADVVAARDSEVLSLSRADYDALVHEVPEIAQAVLAAIAGRLADVTAAAPALSPKPPGTLALCPAGGGGAVPDAVRAALVAALAEVGGVTAIGRDDLPAGIDRDDEGAIGAFLQAREGDGARILLTLEGDGGPFDRTALRQSDVLLLAAPLAEAGDGPLPPSPLETYALGFFRPANRALLLWRERAAMPIGGTRHWLAGRPVHLHHHVACDQPADFSRLARILAGRALGIVMAGGGALGCAHLGVVRALEEDGAVFDVFGGTSVGAAMSTGLASGLPTQDVLEIAEQIFVENRAMRRFTVPIYSLLDHHVLDSGMRHHYGERRLEDLPRTAYAVSVSLTHNEVRVHRHGRVWEAVRASSAIPAVYPPFVTAEGEVLVDGAVLDNQPVGIMRELKAGPNVVIGFEGQGDWRVAADYEALPTRARLVREFALGRHRQTAFPKLSDVLLRAMMINSHRVMKRAGLGEGVLIVPPLLAGMGVLDWQRGRELEEVTYRHTAALIEAAGGFAALLAGVEPSQA</sequence>
<gene>
    <name evidence="8" type="ORF">JCR33_21875</name>
</gene>
<dbReference type="SMART" id="SM00100">
    <property type="entry name" value="cNMP"/>
    <property type="match status" value="1"/>
</dbReference>
<dbReference type="Pfam" id="PF00027">
    <property type="entry name" value="cNMP_binding"/>
    <property type="match status" value="1"/>
</dbReference>
<evidence type="ECO:0000256" key="3">
    <source>
        <dbReference type="ARBA" id="ARBA00022963"/>
    </source>
</evidence>
<evidence type="ECO:0000313" key="8">
    <source>
        <dbReference type="EMBL" id="MBJ3778364.1"/>
    </source>
</evidence>
<organism evidence="8 9">
    <name type="scientific">Acuticoccus mangrovi</name>
    <dbReference type="NCBI Taxonomy" id="2796142"/>
    <lineage>
        <taxon>Bacteria</taxon>
        <taxon>Pseudomonadati</taxon>
        <taxon>Pseudomonadota</taxon>
        <taxon>Alphaproteobacteria</taxon>
        <taxon>Hyphomicrobiales</taxon>
        <taxon>Amorphaceae</taxon>
        <taxon>Acuticoccus</taxon>
    </lineage>
</organism>
<dbReference type="GO" id="GO:0004622">
    <property type="term" value="F:phosphatidylcholine lysophospholipase activity"/>
    <property type="evidence" value="ECO:0007669"/>
    <property type="project" value="UniProtKB-ARBA"/>
</dbReference>
<dbReference type="PANTHER" id="PTHR14226">
    <property type="entry name" value="NEUROPATHY TARGET ESTERASE/SWISS CHEESE D.MELANOGASTER"/>
    <property type="match status" value="1"/>
</dbReference>
<dbReference type="Pfam" id="PF01734">
    <property type="entry name" value="Patatin"/>
    <property type="match status" value="1"/>
</dbReference>
<dbReference type="Proteomes" id="UP000609531">
    <property type="component" value="Unassembled WGS sequence"/>
</dbReference>
<dbReference type="PROSITE" id="PS00888">
    <property type="entry name" value="CNMP_BINDING_1"/>
    <property type="match status" value="1"/>
</dbReference>